<reference evidence="1" key="1">
    <citation type="submission" date="2021-01" db="EMBL/GenBank/DDBJ databases">
        <authorList>
            <person name="Sun Q."/>
        </authorList>
    </citation>
    <scope>NUCLEOTIDE SEQUENCE</scope>
    <source>
        <strain evidence="1">YIM B02566</strain>
    </source>
</reference>
<protein>
    <submittedName>
        <fullName evidence="1">Dihydrodipicolinate synthase family protein</fullName>
    </submittedName>
</protein>
<sequence>MHHRQRPEPGAARGVARPQQGRLARDVAGGPARQRWNTVGYDEPRRGLGGAGAEGGRQRRGHPRRPSPPDEGVPSRPRRLRLSRRQDQPGQGHSALSLFDGVHAVLYALFARNETVDHGAMTAQVDFCAARGCHGITVLGLATEVLKLTFEERSRLIATVGRANAGRLPFSVTIAGNSVAEQASLAAHAADAGADWLILQPPMAGTYGADIYLDFFARVARTTTLPVAVQNAPQYLGRALSGEDLVRLSAQCPNLAAVKGEDAALGIRRIIDIAGARLKVLGGRGGLEMTDCLRAGCSGFVLAPDIAPVATRIFDHWQAGRTAEADALYAEMLPAVTFVMQSLEHLITYGKRIFAAEAGITVHDRQPCLPTSEFGLATAERWARRLAELAIHKSPSP</sequence>
<organism evidence="1 2">
    <name type="scientific">Taklimakanibacter albus</name>
    <dbReference type="NCBI Taxonomy" id="2800327"/>
    <lineage>
        <taxon>Bacteria</taxon>
        <taxon>Pseudomonadati</taxon>
        <taxon>Pseudomonadota</taxon>
        <taxon>Alphaproteobacteria</taxon>
        <taxon>Hyphomicrobiales</taxon>
        <taxon>Aestuariivirgaceae</taxon>
        <taxon>Taklimakanibacter</taxon>
    </lineage>
</organism>
<name>A0ACC5R258_9HYPH</name>
<evidence type="ECO:0000313" key="1">
    <source>
        <dbReference type="EMBL" id="MBK1866720.1"/>
    </source>
</evidence>
<proteinExistence type="predicted"/>
<dbReference type="EMBL" id="JAENHL010000006">
    <property type="protein sequence ID" value="MBK1866720.1"/>
    <property type="molecule type" value="Genomic_DNA"/>
</dbReference>
<keyword evidence="2" id="KW-1185">Reference proteome</keyword>
<accession>A0ACC5R258</accession>
<gene>
    <name evidence="1" type="ORF">JHL16_10175</name>
</gene>
<comment type="caution">
    <text evidence="1">The sequence shown here is derived from an EMBL/GenBank/DDBJ whole genome shotgun (WGS) entry which is preliminary data.</text>
</comment>
<dbReference type="Proteomes" id="UP000616151">
    <property type="component" value="Unassembled WGS sequence"/>
</dbReference>
<evidence type="ECO:0000313" key="2">
    <source>
        <dbReference type="Proteomes" id="UP000616151"/>
    </source>
</evidence>